<reference evidence="2" key="1">
    <citation type="submission" date="2024-02" db="EMBL/GenBank/DDBJ databases">
        <authorList>
            <consortium name="ELIXIR-Norway"/>
            <consortium name="Elixir Norway"/>
        </authorList>
    </citation>
    <scope>NUCLEOTIDE SEQUENCE</scope>
</reference>
<feature type="compositionally biased region" description="Low complexity" evidence="1">
    <location>
        <begin position="224"/>
        <end position="233"/>
    </location>
</feature>
<feature type="region of interest" description="Disordered" evidence="1">
    <location>
        <begin position="207"/>
        <end position="265"/>
    </location>
</feature>
<keyword evidence="3" id="KW-1185">Reference proteome</keyword>
<evidence type="ECO:0000313" key="2">
    <source>
        <dbReference type="EMBL" id="CAK9270279.1"/>
    </source>
</evidence>
<sequence length="391" mass="41616">MVKTEFYYDSEDLTSKLSDSARIAFRIRKAGRSAFRVRRKQPNPNGGGASASPPERKDLPSAAFGSSLPLVEGSREAPNMPNSLPLGNLLSTVGITVGATLAAHAAPNDTEQGRAPSKDAQAANTRRDGEPSEGSLLWTPLTMGHPEVPTPFAMGVAVASGSAFQHKVPPKNSLPPSRISEPFSAVVGHGKYLEALGAVAEGLAARKAPPFAKESDPSKKTDPTSRSTTSTHTPPNPGLRAHPSKGPGPTAPTGGDPQGPSPIDYSMKLEAKLPQDMVTEMRSNAAKKARKMVIGRTLGGRATFKALHECLKLHLPTSYVSTTLLTRGYFLILFENEEGTVATRKLTTVDWSGLCLSFSKFSPDFDASVQGAEALLTHTIKVQFPDLHEQF</sequence>
<accession>A0ABP0WTX3</accession>
<protein>
    <submittedName>
        <fullName evidence="2">Uncharacterized protein</fullName>
    </submittedName>
</protein>
<dbReference type="Proteomes" id="UP001497444">
    <property type="component" value="Chromosome 3"/>
</dbReference>
<proteinExistence type="predicted"/>
<organism evidence="2 3">
    <name type="scientific">Sphagnum jensenii</name>
    <dbReference type="NCBI Taxonomy" id="128206"/>
    <lineage>
        <taxon>Eukaryota</taxon>
        <taxon>Viridiplantae</taxon>
        <taxon>Streptophyta</taxon>
        <taxon>Embryophyta</taxon>
        <taxon>Bryophyta</taxon>
        <taxon>Sphagnophytina</taxon>
        <taxon>Sphagnopsida</taxon>
        <taxon>Sphagnales</taxon>
        <taxon>Sphagnaceae</taxon>
        <taxon>Sphagnum</taxon>
    </lineage>
</organism>
<feature type="region of interest" description="Disordered" evidence="1">
    <location>
        <begin position="105"/>
        <end position="143"/>
    </location>
</feature>
<feature type="region of interest" description="Disordered" evidence="1">
    <location>
        <begin position="34"/>
        <end position="66"/>
    </location>
</feature>
<feature type="compositionally biased region" description="Basic and acidic residues" evidence="1">
    <location>
        <begin position="213"/>
        <end position="223"/>
    </location>
</feature>
<name>A0ABP0WTX3_9BRYO</name>
<dbReference type="EMBL" id="OZ020098">
    <property type="protein sequence ID" value="CAK9270279.1"/>
    <property type="molecule type" value="Genomic_DNA"/>
</dbReference>
<evidence type="ECO:0000313" key="3">
    <source>
        <dbReference type="Proteomes" id="UP001497444"/>
    </source>
</evidence>
<evidence type="ECO:0000256" key="1">
    <source>
        <dbReference type="SAM" id="MobiDB-lite"/>
    </source>
</evidence>
<gene>
    <name evidence="2" type="ORF">CSSPJE1EN1_LOCUS15757</name>
</gene>